<dbReference type="InterPro" id="IPR000917">
    <property type="entry name" value="Sulfatase_N"/>
</dbReference>
<keyword evidence="3 7" id="KW-1003">Cell membrane</keyword>
<evidence type="ECO:0000256" key="2">
    <source>
        <dbReference type="ARBA" id="ARBA00009983"/>
    </source>
</evidence>
<keyword evidence="4 11" id="KW-0812">Transmembrane</keyword>
<reference evidence="13 14" key="1">
    <citation type="submission" date="2011-09" db="EMBL/GenBank/DDBJ databases">
        <title>The Genome Sequence of Bacillus smithii 7_3_47FAA.</title>
        <authorList>
            <consortium name="The Broad Institute Genome Sequencing Platform"/>
            <person name="Earl A."/>
            <person name="Ward D."/>
            <person name="Feldgarden M."/>
            <person name="Gevers D."/>
            <person name="Daigneault M."/>
            <person name="Strauss J."/>
            <person name="Allen-Vercoe E."/>
            <person name="Young S.K."/>
            <person name="Zeng Q."/>
            <person name="Gargeya S."/>
            <person name="Fitzgerald M."/>
            <person name="Haas B."/>
            <person name="Abouelleil A."/>
            <person name="Alvarado L."/>
            <person name="Arachchi H.M."/>
            <person name="Berlin A."/>
            <person name="Brown A."/>
            <person name="Chapman S.B."/>
            <person name="Chen Z."/>
            <person name="Dunbar C."/>
            <person name="Freedman E."/>
            <person name="Gearin G."/>
            <person name="Goldberg J."/>
            <person name="Griggs A."/>
            <person name="Gujja S."/>
            <person name="Heiman D."/>
            <person name="Howarth C."/>
            <person name="Larson L."/>
            <person name="Lui A."/>
            <person name="MacDonald P.J.P."/>
            <person name="Montmayeur A."/>
            <person name="Murphy C."/>
            <person name="Neiman D."/>
            <person name="Pearson M."/>
            <person name="Priest M."/>
            <person name="Roberts A."/>
            <person name="Saif S."/>
            <person name="Shea T."/>
            <person name="Shenoy N."/>
            <person name="Sisk P."/>
            <person name="Stolte C."/>
            <person name="Sykes S."/>
            <person name="Wortman J."/>
            <person name="Nusbaum C."/>
            <person name="Birren B."/>
        </authorList>
    </citation>
    <scope>NUCLEOTIDE SEQUENCE [LARGE SCALE GENOMIC DNA]</scope>
    <source>
        <strain evidence="13 14">7_3_47FAA</strain>
    </source>
</reference>
<feature type="binding site" evidence="9">
    <location>
        <position position="411"/>
    </location>
    <ligand>
        <name>substrate</name>
    </ligand>
</feature>
<dbReference type="InterPro" id="IPR012160">
    <property type="entry name" value="LtaS-like"/>
</dbReference>
<feature type="binding site" evidence="10">
    <location>
        <position position="254"/>
    </location>
    <ligand>
        <name>Mn(2+)</name>
        <dbReference type="ChEBI" id="CHEBI:29035"/>
    </ligand>
</feature>
<comment type="similarity">
    <text evidence="2 7">Belongs to the LTA synthase family.</text>
</comment>
<sequence>MKWLVGRKLPLTWAAVLLLWIKTFIVYLANFHIDTENTLQNWILWMNPLSFLLFVLGLGQFWKKTENQMTYVVAISLILSLLLYANVVFYRFFNDYLTLPLLFQTNNFGDLGNSAWEEFQWYDFFIFTDVLLLFLIVKRKPSFISFQPFSTISRRAYFYVAASLLCLNLGLAETERPQLLTRTFDREALVKNIGIYYYDIYDILLQSKSSAQRALADSSELSDIENYIHANYAKPSDKWFGIAQRKNVIVISMESMQNFVINHKVNGQEITPFLNRLIKNSLYFDNFYHQTGQGKTSDSEFLLENSLYPLGRGAVFFTNSGNTYYSMAKKLKNSGYYTAAMHANNKSFWNRDIMYPALGYDRFYSADDYHITPENVINWGLKDIPFFDQSAKFLEELPNPFYAKLITLTNHHPFYYSPEDQKISEFTSNDGTVNRYFVTARYTDEAVERFLEKLKKNGLYDRSIIVLYGDHYGISQNHNEAMSQYLGREITPLEAVKLQKVPCIIHIPGMKKGMTIHEVAGQIDLRPTILHLLGIETKHDIQFGHDLLSRDHPDFVAFRDGSLVTDHYVYTRNQCYEQESGKLLDRQVCSRFSKTAQTELSYSDRIIYGDLLRFYKDK</sequence>
<feature type="active site" evidence="8">
    <location>
        <position position="296"/>
    </location>
</feature>
<keyword evidence="5 11" id="KW-1133">Transmembrane helix</keyword>
<evidence type="ECO:0000256" key="9">
    <source>
        <dbReference type="PIRSR" id="PIRSR005091-2"/>
    </source>
</evidence>
<dbReference type="InterPro" id="IPR050448">
    <property type="entry name" value="OpgB/LTA_synthase_biosynth"/>
</dbReference>
<dbReference type="Gene3D" id="3.40.720.10">
    <property type="entry name" value="Alkaline Phosphatase, subunit A"/>
    <property type="match status" value="1"/>
</dbReference>
<dbReference type="RefSeq" id="WP_003355344.1">
    <property type="nucleotide sequence ID" value="NZ_JH414764.1"/>
</dbReference>
<dbReference type="CDD" id="cd16015">
    <property type="entry name" value="LTA_synthase"/>
    <property type="match status" value="1"/>
</dbReference>
<accession>G9QPP7</accession>
<evidence type="ECO:0000256" key="5">
    <source>
        <dbReference type="ARBA" id="ARBA00022989"/>
    </source>
</evidence>
<dbReference type="AlphaFoldDB" id="G9QPP7"/>
<dbReference type="PIRSF" id="PIRSF005091">
    <property type="entry name" value="Mmb_sulf_HI1246"/>
    <property type="match status" value="1"/>
</dbReference>
<dbReference type="PANTHER" id="PTHR47371">
    <property type="entry name" value="LIPOTEICHOIC ACID SYNTHASE"/>
    <property type="match status" value="1"/>
</dbReference>
<keyword evidence="9" id="KW-0479">Metal-binding</keyword>
<dbReference type="GO" id="GO:0046872">
    <property type="term" value="F:metal ion binding"/>
    <property type="evidence" value="ECO:0007669"/>
    <property type="project" value="UniProtKB-KW"/>
</dbReference>
<keyword evidence="14" id="KW-1185">Reference proteome</keyword>
<feature type="binding site" evidence="10">
    <location>
        <position position="471"/>
    </location>
    <ligand>
        <name>Mn(2+)</name>
        <dbReference type="ChEBI" id="CHEBI:29035"/>
    </ligand>
</feature>
<dbReference type="Proteomes" id="UP000011747">
    <property type="component" value="Unassembled WGS sequence"/>
</dbReference>
<dbReference type="PANTHER" id="PTHR47371:SF1">
    <property type="entry name" value="LIPOTEICHOIC ACID SYNTHASE-LIKE YQGS"/>
    <property type="match status" value="1"/>
</dbReference>
<evidence type="ECO:0000256" key="6">
    <source>
        <dbReference type="ARBA" id="ARBA00023136"/>
    </source>
</evidence>
<keyword evidence="6 7" id="KW-0472">Membrane</keyword>
<protein>
    <recommendedName>
        <fullName evidence="12">Sulfatase N-terminal domain-containing protein</fullName>
    </recommendedName>
</protein>
<comment type="caution">
    <text evidence="13">The sequence shown here is derived from an EMBL/GenBank/DDBJ whole genome shotgun (WGS) entry which is preliminary data.</text>
</comment>
<dbReference type="PATRIC" id="fig|665952.3.peg.3153"/>
<feature type="transmembrane region" description="Helical" evidence="11">
    <location>
        <begin position="42"/>
        <end position="59"/>
    </location>
</feature>
<feature type="transmembrane region" description="Helical" evidence="11">
    <location>
        <begin position="119"/>
        <end position="136"/>
    </location>
</feature>
<name>G9QPP7_9BACI</name>
<feature type="binding site" evidence="10">
    <location>
        <position position="296"/>
    </location>
    <ligand>
        <name>Mn(2+)</name>
        <dbReference type="ChEBI" id="CHEBI:29035"/>
    </ligand>
</feature>
<dbReference type="EMBL" id="ACWF01000156">
    <property type="protein sequence ID" value="EHL73688.1"/>
    <property type="molecule type" value="Genomic_DNA"/>
</dbReference>
<feature type="binding site" evidence="10">
    <location>
        <position position="470"/>
    </location>
    <ligand>
        <name>Mn(2+)</name>
        <dbReference type="ChEBI" id="CHEBI:29035"/>
    </ligand>
</feature>
<proteinExistence type="inferred from homology"/>
<gene>
    <name evidence="13" type="ORF">HMPREF1015_00264</name>
</gene>
<organism evidence="13 14">
    <name type="scientific">Bacillus smithii 7_3_47FAA</name>
    <dbReference type="NCBI Taxonomy" id="665952"/>
    <lineage>
        <taxon>Bacteria</taxon>
        <taxon>Bacillati</taxon>
        <taxon>Bacillota</taxon>
        <taxon>Bacilli</taxon>
        <taxon>Bacillales</taxon>
        <taxon>Bacillaceae</taxon>
        <taxon>Bacillus</taxon>
    </lineage>
</organism>
<dbReference type="GO" id="GO:0005886">
    <property type="term" value="C:plasma membrane"/>
    <property type="evidence" value="ECO:0007669"/>
    <property type="project" value="UniProtKB-SubCell"/>
</dbReference>
<dbReference type="InterPro" id="IPR017850">
    <property type="entry name" value="Alkaline_phosphatase_core_sf"/>
</dbReference>
<evidence type="ECO:0000313" key="14">
    <source>
        <dbReference type="Proteomes" id="UP000011747"/>
    </source>
</evidence>
<evidence type="ECO:0000313" key="13">
    <source>
        <dbReference type="EMBL" id="EHL73688.1"/>
    </source>
</evidence>
<evidence type="ECO:0000256" key="4">
    <source>
        <dbReference type="ARBA" id="ARBA00022692"/>
    </source>
</evidence>
<feature type="transmembrane region" description="Helical" evidence="11">
    <location>
        <begin position="12"/>
        <end position="30"/>
    </location>
</feature>
<comment type="subcellular location">
    <subcellularLocation>
        <location evidence="1">Cell membrane</location>
        <topology evidence="1">Multi-pass membrane protein</topology>
    </subcellularLocation>
</comment>
<evidence type="ECO:0000256" key="10">
    <source>
        <dbReference type="PIRSR" id="PIRSR005091-3"/>
    </source>
</evidence>
<feature type="transmembrane region" description="Helical" evidence="11">
    <location>
        <begin position="156"/>
        <end position="172"/>
    </location>
</feature>
<dbReference type="SUPFAM" id="SSF53649">
    <property type="entry name" value="Alkaline phosphatase-like"/>
    <property type="match status" value="1"/>
</dbReference>
<evidence type="ECO:0000259" key="12">
    <source>
        <dbReference type="Pfam" id="PF00884"/>
    </source>
</evidence>
<feature type="transmembrane region" description="Helical" evidence="11">
    <location>
        <begin position="71"/>
        <end position="93"/>
    </location>
</feature>
<evidence type="ECO:0000256" key="11">
    <source>
        <dbReference type="SAM" id="Phobius"/>
    </source>
</evidence>
<evidence type="ECO:0000256" key="3">
    <source>
        <dbReference type="ARBA" id="ARBA00022475"/>
    </source>
</evidence>
<evidence type="ECO:0000256" key="7">
    <source>
        <dbReference type="PIRNR" id="PIRNR005091"/>
    </source>
</evidence>
<dbReference type="Pfam" id="PF00884">
    <property type="entry name" value="Sulfatase"/>
    <property type="match status" value="1"/>
</dbReference>
<dbReference type="HOGENOM" id="CLU_021310_0_0_9"/>
<keyword evidence="9" id="KW-0464">Manganese</keyword>
<feature type="domain" description="Sulfatase N-terminal" evidence="12">
    <location>
        <begin position="246"/>
        <end position="535"/>
    </location>
</feature>
<dbReference type="Gene3D" id="3.30.1120.170">
    <property type="match status" value="1"/>
</dbReference>
<evidence type="ECO:0000256" key="1">
    <source>
        <dbReference type="ARBA" id="ARBA00004651"/>
    </source>
</evidence>
<evidence type="ECO:0000256" key="8">
    <source>
        <dbReference type="PIRSR" id="PIRSR005091-1"/>
    </source>
</evidence>